<gene>
    <name evidence="1" type="ordered locus">VIBHAR_04879</name>
</gene>
<proteinExistence type="predicted"/>
<sequence length="102" mass="11705">MGSERQQIDRIGVDLSCEENCENCKNRAKSTCFSGLPYLSRRVDPVIDKIRQNLSDFSKVFVIKMYEVHKCAIHRVKLKLLKQTPSPFIYLSSSGYKFVIGT</sequence>
<dbReference type="Proteomes" id="UP000008152">
    <property type="component" value="Chromosome II"/>
</dbReference>
<dbReference type="EMBL" id="CP000790">
    <property type="protein sequence ID" value="ABU72787.1"/>
    <property type="molecule type" value="Genomic_DNA"/>
</dbReference>
<evidence type="ECO:0000313" key="2">
    <source>
        <dbReference type="Proteomes" id="UP000008152"/>
    </source>
</evidence>
<name>A7N320_VIBC1</name>
<protein>
    <submittedName>
        <fullName evidence="1">Uncharacterized protein</fullName>
    </submittedName>
</protein>
<accession>A7N320</accession>
<dbReference type="AlphaFoldDB" id="A7N320"/>
<evidence type="ECO:0000313" key="1">
    <source>
        <dbReference type="EMBL" id="ABU72787.1"/>
    </source>
</evidence>
<dbReference type="KEGG" id="vha:VIBHAR_04879"/>
<organism evidence="1 2">
    <name type="scientific">Vibrio campbellii (strain ATCC BAA-1116)</name>
    <dbReference type="NCBI Taxonomy" id="2902295"/>
    <lineage>
        <taxon>Bacteria</taxon>
        <taxon>Pseudomonadati</taxon>
        <taxon>Pseudomonadota</taxon>
        <taxon>Gammaproteobacteria</taxon>
        <taxon>Vibrionales</taxon>
        <taxon>Vibrionaceae</taxon>
        <taxon>Vibrio</taxon>
    </lineage>
</organism>
<reference evidence="1 2" key="1">
    <citation type="submission" date="2007-08" db="EMBL/GenBank/DDBJ databases">
        <authorList>
            <consortium name="The Vibrio harveyi Genome Sequencing Project"/>
            <person name="Bassler B."/>
            <person name="Clifton S.W."/>
            <person name="Fulton L."/>
            <person name="Delehaunty K."/>
            <person name="Fronick C."/>
            <person name="Harrison M."/>
            <person name="Markivic C."/>
            <person name="Fulton R."/>
            <person name="Tin-Wollam A.-M."/>
            <person name="Shah N."/>
            <person name="Pepin K."/>
            <person name="Nash W."/>
            <person name="Thiruvilangam P."/>
            <person name="Bhonagiri V."/>
            <person name="Waters C."/>
            <person name="Tu K.C."/>
            <person name="Irgon J."/>
            <person name="Wilson R.K."/>
        </authorList>
    </citation>
    <scope>NUCLEOTIDE SEQUENCE [LARGE SCALE GENOMIC DNA]</scope>
    <source>
        <strain evidence="2">ATCC BAA-1116 / BB120</strain>
    </source>
</reference>
<dbReference type="PATRIC" id="fig|338187.36.peg.3764"/>